<dbReference type="AlphaFoldDB" id="A0A314Z7G0"/>
<evidence type="ECO:0000313" key="1">
    <source>
        <dbReference type="EMBL" id="PQQ16075.1"/>
    </source>
</evidence>
<comment type="caution">
    <text evidence="1">The sequence shown here is derived from an EMBL/GenBank/DDBJ whole genome shotgun (WGS) entry which is preliminary data.</text>
</comment>
<dbReference type="STRING" id="2094558.A0A314Z7G0"/>
<evidence type="ECO:0000313" key="2">
    <source>
        <dbReference type="Proteomes" id="UP000250321"/>
    </source>
</evidence>
<dbReference type="OrthoDB" id="5835829at2759"/>
<accession>A0A314Z7G0</accession>
<dbReference type="GO" id="GO:0016740">
    <property type="term" value="F:transferase activity"/>
    <property type="evidence" value="ECO:0007669"/>
    <property type="project" value="UniProtKB-KW"/>
</dbReference>
<organism evidence="1 2">
    <name type="scientific">Prunus yedoensis var. nudiflora</name>
    <dbReference type="NCBI Taxonomy" id="2094558"/>
    <lineage>
        <taxon>Eukaryota</taxon>
        <taxon>Viridiplantae</taxon>
        <taxon>Streptophyta</taxon>
        <taxon>Embryophyta</taxon>
        <taxon>Tracheophyta</taxon>
        <taxon>Spermatophyta</taxon>
        <taxon>Magnoliopsida</taxon>
        <taxon>eudicotyledons</taxon>
        <taxon>Gunneridae</taxon>
        <taxon>Pentapetalae</taxon>
        <taxon>rosids</taxon>
        <taxon>fabids</taxon>
        <taxon>Rosales</taxon>
        <taxon>Rosaceae</taxon>
        <taxon>Amygdaloideae</taxon>
        <taxon>Amygdaleae</taxon>
        <taxon>Prunus</taxon>
    </lineage>
</organism>
<dbReference type="Proteomes" id="UP000250321">
    <property type="component" value="Unassembled WGS sequence"/>
</dbReference>
<keyword evidence="2" id="KW-1185">Reference proteome</keyword>
<name>A0A314Z7G0_PRUYE</name>
<dbReference type="Gene3D" id="3.40.50.2000">
    <property type="entry name" value="Glycogen Phosphorylase B"/>
    <property type="match status" value="2"/>
</dbReference>
<proteinExistence type="predicted"/>
<dbReference type="EMBL" id="PJQY01000207">
    <property type="protein sequence ID" value="PQQ16075.1"/>
    <property type="molecule type" value="Genomic_DNA"/>
</dbReference>
<sequence>MSYRRDDQVVVSAEEIERGIKEVMEHDSDQRKRVKEMSEKCKKALMEGGSSHSSLGLVFLSTTTSPWPSQEAIYSLARFASLSSLLFALQSTF</sequence>
<reference evidence="1 2" key="1">
    <citation type="submission" date="2018-02" db="EMBL/GenBank/DDBJ databases">
        <title>Draft genome of wild Prunus yedoensis var. nudiflora.</title>
        <authorList>
            <person name="Baek S."/>
            <person name="Kim J.-H."/>
            <person name="Choi K."/>
            <person name="Kim G.-B."/>
            <person name="Cho A."/>
            <person name="Jang H."/>
            <person name="Shin C.-H."/>
            <person name="Yu H.-J."/>
            <person name="Mun J.-H."/>
        </authorList>
    </citation>
    <scope>NUCLEOTIDE SEQUENCE [LARGE SCALE GENOMIC DNA]</scope>
    <source>
        <strain evidence="2">cv. Jeju island</strain>
        <tissue evidence="1">Leaf</tissue>
    </source>
</reference>
<keyword evidence="1" id="KW-0808">Transferase</keyword>
<dbReference type="SUPFAM" id="SSF53756">
    <property type="entry name" value="UDP-Glycosyltransferase/glycogen phosphorylase"/>
    <property type="match status" value="1"/>
</dbReference>
<protein>
    <submittedName>
        <fullName evidence="1">UDP-glycosyltransferase 71A16</fullName>
    </submittedName>
</protein>
<gene>
    <name evidence="1" type="ORF">Pyn_38402</name>
</gene>